<accession>H1PQJ7</accession>
<dbReference type="HOGENOM" id="CLU_1238713_0_0_0"/>
<dbReference type="BioCyc" id="FSP457404-HMP:GTSQ-692-MONOMER"/>
<dbReference type="AlphaFoldDB" id="H1PQJ7"/>
<gene>
    <name evidence="1" type="ORF">HMPREF0402_00690</name>
</gene>
<evidence type="ECO:0000313" key="2">
    <source>
        <dbReference type="Proteomes" id="UP000003233"/>
    </source>
</evidence>
<name>H1PQJ7_9FUSO</name>
<reference evidence="1 2" key="1">
    <citation type="submission" date="2012-07" db="EMBL/GenBank/DDBJ databases">
        <title>The Genome Sequence of Fusobacterium ulcerans 12_1B.</title>
        <authorList>
            <consortium name="The Broad Institute Genome Sequencing Platform"/>
            <person name="Earl A."/>
            <person name="Ward D."/>
            <person name="Feldgarden M."/>
            <person name="Gevers D."/>
            <person name="Strauss J."/>
            <person name="Ambrose C.E."/>
            <person name="Allen-Vercoe E."/>
            <person name="Walker B."/>
            <person name="Young S.K."/>
            <person name="Zeng Q."/>
            <person name="Gargeya S."/>
            <person name="Fitzgerald M."/>
            <person name="Haas B."/>
            <person name="Abouelleil A."/>
            <person name="Alvarado L."/>
            <person name="Arachchi H.M."/>
            <person name="Berlin A.M."/>
            <person name="Chapman S.B."/>
            <person name="Goldberg J."/>
            <person name="Griggs A."/>
            <person name="Gujja S."/>
            <person name="Hansen M."/>
            <person name="Howarth C."/>
            <person name="Imamovic A."/>
            <person name="Larimer J."/>
            <person name="McCowen C."/>
            <person name="Montmayeur A."/>
            <person name="Murphy C."/>
            <person name="Neiman D."/>
            <person name="Pearson M."/>
            <person name="Priest M."/>
            <person name="Roberts A."/>
            <person name="Saif S."/>
            <person name="Shea T."/>
            <person name="Sisk P."/>
            <person name="Sykes S."/>
            <person name="Wortman J."/>
            <person name="Nusbaum C."/>
            <person name="Birren B."/>
        </authorList>
    </citation>
    <scope>NUCLEOTIDE SEQUENCE [LARGE SCALE GENOMIC DNA]</scope>
    <source>
        <strain evidence="1 2">12_1B</strain>
    </source>
</reference>
<evidence type="ECO:0000313" key="1">
    <source>
        <dbReference type="EMBL" id="EHO83672.1"/>
    </source>
</evidence>
<dbReference type="RefSeq" id="WP_008696067.1">
    <property type="nucleotide sequence ID" value="NZ_KE161007.1"/>
</dbReference>
<dbReference type="Proteomes" id="UP000003233">
    <property type="component" value="Unassembled WGS sequence"/>
</dbReference>
<comment type="caution">
    <text evidence="1">The sequence shown here is derived from an EMBL/GenBank/DDBJ whole genome shotgun (WGS) entry which is preliminary data.</text>
</comment>
<dbReference type="EMBL" id="AGWJ02000002">
    <property type="protein sequence ID" value="EHO83672.1"/>
    <property type="molecule type" value="Genomic_DNA"/>
</dbReference>
<proteinExistence type="predicted"/>
<sequence>MNVIERLDKEKLGILYLYQQLETSKFGKTKKSKYEEIVKRTKKNINTVKSWIDRYYKPYKKYLEEIEAEENAKICNMEGLTQKQTTYIIARMNGFETQEAKEMAGYSANTKAADIEKNPKVLNKMELLREKLFDDTKLGAEVIANKLAEIMELGKEGIEVTETEYHDETNPDGRVVYKKARKKTIHNLTASTSAARLITDMFGYDYIAEQKLKAIPKTTVEETTTITDKDFE</sequence>
<keyword evidence="2" id="KW-1185">Reference proteome</keyword>
<dbReference type="PATRIC" id="fig|457404.5.peg.573"/>
<organism evidence="1 2">
    <name type="scientific">Fusobacterium ulcerans 12-1B</name>
    <dbReference type="NCBI Taxonomy" id="457404"/>
    <lineage>
        <taxon>Bacteria</taxon>
        <taxon>Fusobacteriati</taxon>
        <taxon>Fusobacteriota</taxon>
        <taxon>Fusobacteriia</taxon>
        <taxon>Fusobacteriales</taxon>
        <taxon>Fusobacteriaceae</taxon>
        <taxon>Fusobacterium</taxon>
    </lineage>
</organism>
<protein>
    <submittedName>
        <fullName evidence="1">Uncharacterized protein</fullName>
    </submittedName>
</protein>